<evidence type="ECO:0000259" key="9">
    <source>
        <dbReference type="PROSITE" id="PS50866"/>
    </source>
</evidence>
<dbReference type="Pfam" id="PF01105">
    <property type="entry name" value="EMP24_GP25L"/>
    <property type="match status" value="1"/>
</dbReference>
<gene>
    <name evidence="10" type="ORF">Vretifemale_424</name>
    <name evidence="11" type="ORF">Vretimale_13603</name>
</gene>
<dbReference type="OrthoDB" id="1929172at2759"/>
<keyword evidence="12" id="KW-1185">Reference proteome</keyword>
<dbReference type="InterPro" id="IPR015720">
    <property type="entry name" value="Emp24-like"/>
</dbReference>
<keyword evidence="6 8" id="KW-0472">Membrane</keyword>
<proteinExistence type="inferred from homology"/>
<dbReference type="InterPro" id="IPR009038">
    <property type="entry name" value="GOLD_dom"/>
</dbReference>
<dbReference type="EMBL" id="BNCP01000001">
    <property type="protein sequence ID" value="GIL69504.1"/>
    <property type="molecule type" value="Genomic_DNA"/>
</dbReference>
<evidence type="ECO:0000313" key="10">
    <source>
        <dbReference type="EMBL" id="GIL69504.1"/>
    </source>
</evidence>
<comment type="similarity">
    <text evidence="2 7">Belongs to the EMP24/GP25L family.</text>
</comment>
<organism evidence="10 12">
    <name type="scientific">Volvox reticuliferus</name>
    <dbReference type="NCBI Taxonomy" id="1737510"/>
    <lineage>
        <taxon>Eukaryota</taxon>
        <taxon>Viridiplantae</taxon>
        <taxon>Chlorophyta</taxon>
        <taxon>core chlorophytes</taxon>
        <taxon>Chlorophyceae</taxon>
        <taxon>CS clade</taxon>
        <taxon>Chlamydomonadales</taxon>
        <taxon>Volvocaceae</taxon>
        <taxon>Volvox</taxon>
    </lineage>
</organism>
<dbReference type="PROSITE" id="PS50866">
    <property type="entry name" value="GOLD"/>
    <property type="match status" value="1"/>
</dbReference>
<evidence type="ECO:0000256" key="8">
    <source>
        <dbReference type="SAM" id="Phobius"/>
    </source>
</evidence>
<evidence type="ECO:0000256" key="1">
    <source>
        <dbReference type="ARBA" id="ARBA00004479"/>
    </source>
</evidence>
<keyword evidence="4" id="KW-0732">Signal</keyword>
<dbReference type="PANTHER" id="PTHR22811">
    <property type="entry name" value="TRANSMEMBRANE EMP24 DOMAIN-CONTAINING PROTEIN"/>
    <property type="match status" value="1"/>
</dbReference>
<evidence type="ECO:0000256" key="3">
    <source>
        <dbReference type="ARBA" id="ARBA00022692"/>
    </source>
</evidence>
<comment type="caution">
    <text evidence="10">The sequence shown here is derived from an EMBL/GenBank/DDBJ whole genome shotgun (WGS) entry which is preliminary data.</text>
</comment>
<keyword evidence="5 8" id="KW-1133">Transmembrane helix</keyword>
<evidence type="ECO:0000313" key="12">
    <source>
        <dbReference type="Proteomes" id="UP000747110"/>
    </source>
</evidence>
<dbReference type="AlphaFoldDB" id="A0A8J4BU39"/>
<feature type="transmembrane region" description="Helical" evidence="8">
    <location>
        <begin position="208"/>
        <end position="230"/>
    </location>
</feature>
<reference evidence="10" key="1">
    <citation type="journal article" date="2021" name="Proc. Natl. Acad. Sci. U.S.A.">
        <title>Three genomes in the algal genus Volvox reveal the fate of a haploid sex-determining region after a transition to homothallism.</title>
        <authorList>
            <person name="Yamamoto K."/>
            <person name="Hamaji T."/>
            <person name="Kawai-Toyooka H."/>
            <person name="Matsuzaki R."/>
            <person name="Takahashi F."/>
            <person name="Nishimura Y."/>
            <person name="Kawachi M."/>
            <person name="Noguchi H."/>
            <person name="Minakuchi Y."/>
            <person name="Umen J.G."/>
            <person name="Toyoda A."/>
            <person name="Nozaki H."/>
        </authorList>
    </citation>
    <scope>NUCLEOTIDE SEQUENCE</scope>
    <source>
        <strain evidence="11">NIES-3785</strain>
        <strain evidence="10">NIES-3786</strain>
    </source>
</reference>
<protein>
    <recommendedName>
        <fullName evidence="9">GOLD domain-containing protein</fullName>
    </recommendedName>
</protein>
<name>A0A8J4BU39_9CHLO</name>
<dbReference type="SMART" id="SM01190">
    <property type="entry name" value="EMP24_GP25L"/>
    <property type="match status" value="1"/>
</dbReference>
<evidence type="ECO:0000256" key="2">
    <source>
        <dbReference type="ARBA" id="ARBA00007104"/>
    </source>
</evidence>
<evidence type="ECO:0000313" key="11">
    <source>
        <dbReference type="EMBL" id="GIM09792.1"/>
    </source>
</evidence>
<dbReference type="Proteomes" id="UP000747110">
    <property type="component" value="Unassembled WGS sequence"/>
</dbReference>
<dbReference type="GO" id="GO:0016020">
    <property type="term" value="C:membrane"/>
    <property type="evidence" value="ECO:0007669"/>
    <property type="project" value="UniProtKB-SubCell"/>
</dbReference>
<feature type="domain" description="GOLD" evidence="9">
    <location>
        <begin position="61"/>
        <end position="151"/>
    </location>
</feature>
<keyword evidence="3 7" id="KW-0812">Transmembrane</keyword>
<evidence type="ECO:0000256" key="7">
    <source>
        <dbReference type="RuleBase" id="RU003827"/>
    </source>
</evidence>
<comment type="subcellular location">
    <subcellularLocation>
        <location evidence="1 7">Membrane</location>
        <topology evidence="1 7">Single-pass type I membrane protein</topology>
    </subcellularLocation>
</comment>
<evidence type="ECO:0000256" key="4">
    <source>
        <dbReference type="ARBA" id="ARBA00022729"/>
    </source>
</evidence>
<evidence type="ECO:0000256" key="6">
    <source>
        <dbReference type="ARBA" id="ARBA00023136"/>
    </source>
</evidence>
<dbReference type="EMBL" id="BNCQ01000032">
    <property type="protein sequence ID" value="GIM09792.1"/>
    <property type="molecule type" value="Genomic_DNA"/>
</dbReference>
<accession>A0A8J4BU39</accession>
<evidence type="ECO:0000256" key="5">
    <source>
        <dbReference type="ARBA" id="ARBA00022989"/>
    </source>
</evidence>
<dbReference type="Proteomes" id="UP000722791">
    <property type="component" value="Unassembled WGS sequence"/>
</dbReference>
<sequence>MQDFVHCHIVQCTSSIYGICWHHENIAINMCLLRKLSLPLQLCLYLLFQRAVALKLRFRYEECMQYDVNMYEPFYGSFVALPDLYSIQARYDLIVTSPSGMRVHEILGEPESKFHLVPYESGKYRFCLRLNQEKTGSRYVLSRDVLWDLHIGQSDHHADNVKEHDTQGLWHYVHQVDSQLQQLRSTQQYLYWRERRHRMTVESTNHRVLVYALVRNGVLVLVSILQTLFIRRMFAKAAN</sequence>